<dbReference type="InterPro" id="IPR036020">
    <property type="entry name" value="WW_dom_sf"/>
</dbReference>
<evidence type="ECO:0000259" key="2">
    <source>
        <dbReference type="PROSITE" id="PS50020"/>
    </source>
</evidence>
<accession>A0AA38XGG2</accession>
<dbReference type="PROSITE" id="PS50020">
    <property type="entry name" value="WW_DOMAIN_2"/>
    <property type="match status" value="2"/>
</dbReference>
<reference evidence="3" key="1">
    <citation type="submission" date="2022-10" db="EMBL/GenBank/DDBJ databases">
        <title>Culturing micro-colonial fungi from biological soil crusts in the Mojave desert and describing Neophaeococcomyces mojavensis, and introducing the new genera and species Taxawa tesnikishii.</title>
        <authorList>
            <person name="Kurbessoian T."/>
            <person name="Stajich J.E."/>
        </authorList>
    </citation>
    <scope>NUCLEOTIDE SEQUENCE</scope>
    <source>
        <strain evidence="3">TK_41</strain>
    </source>
</reference>
<evidence type="ECO:0000313" key="4">
    <source>
        <dbReference type="Proteomes" id="UP001172673"/>
    </source>
</evidence>
<feature type="compositionally biased region" description="Polar residues" evidence="1">
    <location>
        <begin position="122"/>
        <end position="131"/>
    </location>
</feature>
<comment type="caution">
    <text evidence="3">The sequence shown here is derived from an EMBL/GenBank/DDBJ whole genome shotgun (WGS) entry which is preliminary data.</text>
</comment>
<feature type="region of interest" description="Disordered" evidence="1">
    <location>
        <begin position="103"/>
        <end position="135"/>
    </location>
</feature>
<protein>
    <recommendedName>
        <fullName evidence="2">WW domain-containing protein</fullName>
    </recommendedName>
</protein>
<evidence type="ECO:0000256" key="1">
    <source>
        <dbReference type="SAM" id="MobiDB-lite"/>
    </source>
</evidence>
<dbReference type="Gene3D" id="2.20.70.10">
    <property type="match status" value="2"/>
</dbReference>
<keyword evidence="4" id="KW-1185">Reference proteome</keyword>
<name>A0AA38XGG2_9EURO</name>
<feature type="domain" description="WW" evidence="2">
    <location>
        <begin position="19"/>
        <end position="54"/>
    </location>
</feature>
<feature type="domain" description="WW" evidence="2">
    <location>
        <begin position="55"/>
        <end position="88"/>
    </location>
</feature>
<evidence type="ECO:0000313" key="3">
    <source>
        <dbReference type="EMBL" id="KAJ9613020.1"/>
    </source>
</evidence>
<sequence>MASAYEKTPISAVAHLPVTPLPPGWLAMQDPLGSGKVLYYNASTGRTSYARPVIRILPPGWVRSQTPDGKTIFVHIETQRCSLEWPQEAATVQPQQVQMPQLSRHITTPGNATAPSRPDPVRSQTAPVRTPQSPPMVTLNINSAAARKAVPGFEEAYAVHQLSERNNTQVLSQRFNSDLAQTTSAMREVTISGAAVATRSAKVVGQTLASRKKMAKVSKKILVHTGALGVKTGRAVKGVMGEMVDAADQKGKYQPKVRTFVPYDGQAQPQVVDQVHAYEYQHHQQMVVSQPQLNQQISGPSPAPTPVPAKIPARKPVRPFSVSIHPSMSNQASINLQAAWPPNNTVLPTTSVGPPAVAPAAGLVSQLSSSAAATTVEAGGASSHIPVVETAVTMDPTPQILAAAQGNQDPTIQFAGDGTVQVLQQPAPVASLPSNSLVASTNLQQVQPPQPNVGVPQHHISPSLSIQAQGSLTIATSTNPPSYAQATAVPVATTATIRPARRPLPQSVHAPLLRPVTVQRPPPQPQTGPQYTTALAADPTTVQYITHPQEQIVQYQAQQVVSAAQPPYGPAQPFTAGSQPVVIEQNQSIIQQSTNGQDLMLAQMQMQMAQQSAADQLLLQQNANVQSMMLARSQVTSAQQPVLVDQNIYVDQSQQVDVTNFQETNMTAYTDYGAATEVVTFADTGYEEAYVTGTAGEELVFADETSAAGDYYEVEYEIDAADEIYGADLGVEDTEVAL</sequence>
<dbReference type="Proteomes" id="UP001172673">
    <property type="component" value="Unassembled WGS sequence"/>
</dbReference>
<dbReference type="SMART" id="SM00456">
    <property type="entry name" value="WW"/>
    <property type="match status" value="2"/>
</dbReference>
<dbReference type="EMBL" id="JAPDRK010000004">
    <property type="protein sequence ID" value="KAJ9613020.1"/>
    <property type="molecule type" value="Genomic_DNA"/>
</dbReference>
<proteinExistence type="predicted"/>
<gene>
    <name evidence="3" type="ORF">H2200_002961</name>
</gene>
<feature type="compositionally biased region" description="Polar residues" evidence="1">
    <location>
        <begin position="103"/>
        <end position="114"/>
    </location>
</feature>
<dbReference type="SUPFAM" id="SSF51045">
    <property type="entry name" value="WW domain"/>
    <property type="match status" value="1"/>
</dbReference>
<dbReference type="AlphaFoldDB" id="A0AA38XGG2"/>
<dbReference type="InterPro" id="IPR001202">
    <property type="entry name" value="WW_dom"/>
</dbReference>
<organism evidence="3 4">
    <name type="scientific">Cladophialophora chaetospira</name>
    <dbReference type="NCBI Taxonomy" id="386627"/>
    <lineage>
        <taxon>Eukaryota</taxon>
        <taxon>Fungi</taxon>
        <taxon>Dikarya</taxon>
        <taxon>Ascomycota</taxon>
        <taxon>Pezizomycotina</taxon>
        <taxon>Eurotiomycetes</taxon>
        <taxon>Chaetothyriomycetidae</taxon>
        <taxon>Chaetothyriales</taxon>
        <taxon>Herpotrichiellaceae</taxon>
        <taxon>Cladophialophora</taxon>
    </lineage>
</organism>